<dbReference type="Gene3D" id="2.60.120.260">
    <property type="entry name" value="Galactose-binding domain-like"/>
    <property type="match status" value="1"/>
</dbReference>
<name>A0A2V5KBE7_9BACL</name>
<feature type="domain" description="CBM-cenC" evidence="2">
    <location>
        <begin position="18"/>
        <end position="96"/>
    </location>
</feature>
<dbReference type="OrthoDB" id="2483493at2"/>
<evidence type="ECO:0000256" key="1">
    <source>
        <dbReference type="ARBA" id="ARBA00022801"/>
    </source>
</evidence>
<dbReference type="EMBL" id="QJVJ01000002">
    <property type="protein sequence ID" value="PYI56262.1"/>
    <property type="molecule type" value="Genomic_DNA"/>
</dbReference>
<accession>A0A2V5KBE7</accession>
<dbReference type="AlphaFoldDB" id="A0A2V5KBE7"/>
<reference evidence="3 4" key="1">
    <citation type="submission" date="2018-05" db="EMBL/GenBank/DDBJ databases">
        <title>Paenibacillus flagellatus sp. nov., isolated from selenium mineral soil.</title>
        <authorList>
            <person name="Dai X."/>
        </authorList>
    </citation>
    <scope>NUCLEOTIDE SEQUENCE [LARGE SCALE GENOMIC DNA]</scope>
    <source>
        <strain evidence="3 4">DXL2</strain>
    </source>
</reference>
<keyword evidence="4" id="KW-1185">Reference proteome</keyword>
<keyword evidence="1" id="KW-0378">Hydrolase</keyword>
<evidence type="ECO:0000259" key="2">
    <source>
        <dbReference type="Pfam" id="PF02018"/>
    </source>
</evidence>
<dbReference type="SUPFAM" id="SSF49785">
    <property type="entry name" value="Galactose-binding domain-like"/>
    <property type="match status" value="1"/>
</dbReference>
<dbReference type="Proteomes" id="UP000247476">
    <property type="component" value="Unassembled WGS sequence"/>
</dbReference>
<evidence type="ECO:0000313" key="3">
    <source>
        <dbReference type="EMBL" id="PYI56262.1"/>
    </source>
</evidence>
<comment type="caution">
    <text evidence="3">The sequence shown here is derived from an EMBL/GenBank/DDBJ whole genome shotgun (WGS) entry which is preliminary data.</text>
</comment>
<dbReference type="RefSeq" id="WP_110838790.1">
    <property type="nucleotide sequence ID" value="NZ_QJVJ01000002.1"/>
</dbReference>
<proteinExistence type="predicted"/>
<dbReference type="GO" id="GO:0016798">
    <property type="term" value="F:hydrolase activity, acting on glycosyl bonds"/>
    <property type="evidence" value="ECO:0007669"/>
    <property type="project" value="InterPro"/>
</dbReference>
<sequence>MKIVNTSNQSSVWMTNRTNLQISKEYEFGGWIKKSGVTAASPMGAQLKVNVLDPNGAWLQTQYTPVLTGTNDWTYVSGRFTLPPTAKSVNLEAQLWGVNGTAWFDDLFIRLVDHS</sequence>
<gene>
    <name evidence="3" type="ORF">DLM86_04555</name>
</gene>
<protein>
    <recommendedName>
        <fullName evidence="2">CBM-cenC domain-containing protein</fullName>
    </recommendedName>
</protein>
<organism evidence="3 4">
    <name type="scientific">Paenibacillus flagellatus</name>
    <dbReference type="NCBI Taxonomy" id="2211139"/>
    <lineage>
        <taxon>Bacteria</taxon>
        <taxon>Bacillati</taxon>
        <taxon>Bacillota</taxon>
        <taxon>Bacilli</taxon>
        <taxon>Bacillales</taxon>
        <taxon>Paenibacillaceae</taxon>
        <taxon>Paenibacillus</taxon>
    </lineage>
</organism>
<dbReference type="Pfam" id="PF02018">
    <property type="entry name" value="CBM_4_9"/>
    <property type="match status" value="1"/>
</dbReference>
<dbReference type="InterPro" id="IPR003305">
    <property type="entry name" value="CenC_carb-bd"/>
</dbReference>
<evidence type="ECO:0000313" key="4">
    <source>
        <dbReference type="Proteomes" id="UP000247476"/>
    </source>
</evidence>
<dbReference type="InterPro" id="IPR008979">
    <property type="entry name" value="Galactose-bd-like_sf"/>
</dbReference>